<dbReference type="InterPro" id="IPR029068">
    <property type="entry name" value="Glyas_Bleomycin-R_OHBP_Dase"/>
</dbReference>
<dbReference type="AlphaFoldDB" id="A0A5S3R7T5"/>
<gene>
    <name evidence="2" type="ORF">FFL34_10855</name>
</gene>
<accession>A0A5S3R7T5</accession>
<dbReference type="OrthoDB" id="9111355at2"/>
<evidence type="ECO:0000313" key="3">
    <source>
        <dbReference type="Proteomes" id="UP000306980"/>
    </source>
</evidence>
<proteinExistence type="predicted"/>
<dbReference type="PANTHER" id="PTHR40265">
    <property type="entry name" value="BLL2707 PROTEIN"/>
    <property type="match status" value="1"/>
</dbReference>
<name>A0A5S3R7T5_9BACI</name>
<dbReference type="InterPro" id="IPR025870">
    <property type="entry name" value="Glyoxalase-like_dom"/>
</dbReference>
<dbReference type="Proteomes" id="UP000306980">
    <property type="component" value="Unassembled WGS sequence"/>
</dbReference>
<dbReference type="RefSeq" id="WP_138603465.1">
    <property type="nucleotide sequence ID" value="NZ_VCIA01000001.1"/>
</dbReference>
<dbReference type="Pfam" id="PF13468">
    <property type="entry name" value="Glyoxalase_3"/>
    <property type="match status" value="1"/>
</dbReference>
<feature type="domain" description="Glyoxalase-like" evidence="1">
    <location>
        <begin position="4"/>
        <end position="179"/>
    </location>
</feature>
<organism evidence="2 3">
    <name type="scientific">Lentibacillus cibarius</name>
    <dbReference type="NCBI Taxonomy" id="2583219"/>
    <lineage>
        <taxon>Bacteria</taxon>
        <taxon>Bacillati</taxon>
        <taxon>Bacillota</taxon>
        <taxon>Bacilli</taxon>
        <taxon>Bacillales</taxon>
        <taxon>Bacillaceae</taxon>
        <taxon>Lentibacillus</taxon>
    </lineage>
</organism>
<evidence type="ECO:0000313" key="2">
    <source>
        <dbReference type="EMBL" id="TMN22553.1"/>
    </source>
</evidence>
<sequence length="210" mass="23685">MLAIDHIVIAARDPEQAAKDFGNEHGVTIIKGGKHDNWGTYNYLAYFRNDCYIEWLGIYNEVIAAQSDNPLVQLLVRRFEEGIEGVIQYALRTEQMNDFIENLQSLSVPFTGPVPGSRERPDGSLLEWRMLFPEYGNDVLPFLIEWGKEKNTPQSDSLINNKAIHLISTNIKDPSNFASIYQLSFSNDTAHLANADLQLSNGLNFSISYG</sequence>
<dbReference type="PANTHER" id="PTHR40265:SF1">
    <property type="entry name" value="GLYOXALASE-LIKE DOMAIN-CONTAINING PROTEIN"/>
    <property type="match status" value="1"/>
</dbReference>
<dbReference type="SUPFAM" id="SSF54593">
    <property type="entry name" value="Glyoxalase/Bleomycin resistance protein/Dihydroxybiphenyl dioxygenase"/>
    <property type="match status" value="1"/>
</dbReference>
<dbReference type="EMBL" id="VCIA01000001">
    <property type="protein sequence ID" value="TMN22553.1"/>
    <property type="molecule type" value="Genomic_DNA"/>
</dbReference>
<evidence type="ECO:0000259" key="1">
    <source>
        <dbReference type="Pfam" id="PF13468"/>
    </source>
</evidence>
<dbReference type="Gene3D" id="3.10.180.10">
    <property type="entry name" value="2,3-Dihydroxybiphenyl 1,2-Dioxygenase, domain 1"/>
    <property type="match status" value="1"/>
</dbReference>
<protein>
    <submittedName>
        <fullName evidence="2">VOC family protein</fullName>
    </submittedName>
</protein>
<comment type="caution">
    <text evidence="2">The sequence shown here is derived from an EMBL/GenBank/DDBJ whole genome shotgun (WGS) entry which is preliminary data.</text>
</comment>
<reference evidence="2 3" key="1">
    <citation type="submission" date="2019-05" db="EMBL/GenBank/DDBJ databases">
        <title>Genomic analysis of Lentibacillus sp. NKC220-2.</title>
        <authorList>
            <person name="Oh Y.J."/>
        </authorList>
    </citation>
    <scope>NUCLEOTIDE SEQUENCE [LARGE SCALE GENOMIC DNA]</scope>
    <source>
        <strain evidence="2 3">NKC220-2</strain>
    </source>
</reference>